<evidence type="ECO:0000256" key="3">
    <source>
        <dbReference type="ARBA" id="ARBA00022833"/>
    </source>
</evidence>
<dbReference type="Gene3D" id="3.30.530.20">
    <property type="match status" value="1"/>
</dbReference>
<dbReference type="InterPro" id="IPR017455">
    <property type="entry name" value="Znf_FYVE-rel"/>
</dbReference>
<keyword evidence="8" id="KW-1185">Reference proteome</keyword>
<dbReference type="InterPro" id="IPR013083">
    <property type="entry name" value="Znf_RING/FYVE/PHD"/>
</dbReference>
<dbReference type="PANTHER" id="PTHR43102:SF2">
    <property type="entry name" value="GAF DOMAIN-CONTAINING PROTEIN"/>
    <property type="match status" value="1"/>
</dbReference>
<dbReference type="EMBL" id="VJMH01005563">
    <property type="protein sequence ID" value="KAF0694523.1"/>
    <property type="molecule type" value="Genomic_DNA"/>
</dbReference>
<dbReference type="CDD" id="cd00065">
    <property type="entry name" value="FYVE_like_SF"/>
    <property type="match status" value="1"/>
</dbReference>
<reference evidence="6" key="2">
    <citation type="submission" date="2019-06" db="EMBL/GenBank/DDBJ databases">
        <title>Genomics analysis of Aphanomyces spp. identifies a new class of oomycete effector associated with host adaptation.</title>
        <authorList>
            <person name="Gaulin E."/>
        </authorList>
    </citation>
    <scope>NUCLEOTIDE SEQUENCE</scope>
    <source>
        <strain evidence="6">CBS 578.67</strain>
    </source>
</reference>
<dbReference type="GO" id="GO:0008270">
    <property type="term" value="F:zinc ion binding"/>
    <property type="evidence" value="ECO:0007669"/>
    <property type="project" value="UniProtKB-KW"/>
</dbReference>
<dbReference type="SUPFAM" id="SSF57903">
    <property type="entry name" value="FYVE/PHD zinc finger"/>
    <property type="match status" value="1"/>
</dbReference>
<evidence type="ECO:0000256" key="2">
    <source>
        <dbReference type="ARBA" id="ARBA00022771"/>
    </source>
</evidence>
<dbReference type="Gene3D" id="3.30.40.10">
    <property type="entry name" value="Zinc/RING finger domain, C3HC4 (zinc finger)"/>
    <property type="match status" value="1"/>
</dbReference>
<proteinExistence type="predicted"/>
<dbReference type="InterPro" id="IPR023393">
    <property type="entry name" value="START-like_dom_sf"/>
</dbReference>
<accession>A0A485L244</accession>
<gene>
    <name evidence="7" type="primary">Aste57867_14605</name>
    <name evidence="6" type="ORF">As57867_014551</name>
    <name evidence="7" type="ORF">ASTE57867_14605</name>
</gene>
<dbReference type="EMBL" id="CAADRA010005584">
    <property type="protein sequence ID" value="VFT91424.1"/>
    <property type="molecule type" value="Genomic_DNA"/>
</dbReference>
<dbReference type="PANTHER" id="PTHR43102">
    <property type="entry name" value="SLR1143 PROTEIN"/>
    <property type="match status" value="1"/>
</dbReference>
<name>A0A485L244_9STRA</name>
<evidence type="ECO:0000256" key="4">
    <source>
        <dbReference type="PROSITE-ProRule" id="PRU00091"/>
    </source>
</evidence>
<dbReference type="PROSITE" id="PS50178">
    <property type="entry name" value="ZF_FYVE"/>
    <property type="match status" value="1"/>
</dbReference>
<evidence type="ECO:0000313" key="7">
    <source>
        <dbReference type="EMBL" id="VFT91424.1"/>
    </source>
</evidence>
<evidence type="ECO:0000313" key="8">
    <source>
        <dbReference type="Proteomes" id="UP000332933"/>
    </source>
</evidence>
<evidence type="ECO:0000313" key="6">
    <source>
        <dbReference type="EMBL" id="KAF0694523.1"/>
    </source>
</evidence>
<reference evidence="7 8" key="1">
    <citation type="submission" date="2019-03" db="EMBL/GenBank/DDBJ databases">
        <authorList>
            <person name="Gaulin E."/>
            <person name="Dumas B."/>
        </authorList>
    </citation>
    <scope>NUCLEOTIDE SEQUENCE [LARGE SCALE GENOMIC DNA]</scope>
    <source>
        <strain evidence="7">CBS 568.67</strain>
    </source>
</reference>
<keyword evidence="3" id="KW-0862">Zinc</keyword>
<sequence>MPASKLPLPLDFTPPSADTSAQWRRRAAISKEELVGLARLRGGRVRWTKQAEKQRVQIFRGVDDAAPPGAHTWCGVMEIQATIEEIDHLFRSDSPGGFMDACRLFDRDVLDSTTVCTLDDSPESTMGVQWLLTRTPGAFSRPRDWCLLTYNVTTKVQGRRGWVRAFTSVDSESCPVDRSRGGIVRGHHLRSGYVVMESTTRPGFLHLRLAVQCTMGGSMSDATIAKTLVAKCEHLCHIDQRLREIRLGAGPVLQVGDSAAANVAQCARCPKVFGLFTSKAWCQKCGLVCCRSCCPPWQIHLNGISTSLRACLDCSLVNMGKPSRLSFDEMGCGGSRRTEMDPIFDDEEPIIDPAAAAIAHEEFFHDMKLRASVIIQTSDVTRVSKADASSLWPQPKPRRRASLFYTDMGLRGSMMTDDSGWQYSSRSLLIQEDDLAKQIWQNRQSVLQII</sequence>
<dbReference type="AlphaFoldDB" id="A0A485L244"/>
<evidence type="ECO:0000256" key="1">
    <source>
        <dbReference type="ARBA" id="ARBA00022723"/>
    </source>
</evidence>
<keyword evidence="1" id="KW-0479">Metal-binding</keyword>
<evidence type="ECO:0000259" key="5">
    <source>
        <dbReference type="PROSITE" id="PS50178"/>
    </source>
</evidence>
<protein>
    <submittedName>
        <fullName evidence="7">Aste57867_14605 protein</fullName>
    </submittedName>
</protein>
<dbReference type="OrthoDB" id="63388at2759"/>
<organism evidence="7 8">
    <name type="scientific">Aphanomyces stellatus</name>
    <dbReference type="NCBI Taxonomy" id="120398"/>
    <lineage>
        <taxon>Eukaryota</taxon>
        <taxon>Sar</taxon>
        <taxon>Stramenopiles</taxon>
        <taxon>Oomycota</taxon>
        <taxon>Saprolegniomycetes</taxon>
        <taxon>Saprolegniales</taxon>
        <taxon>Verrucalvaceae</taxon>
        <taxon>Aphanomyces</taxon>
    </lineage>
</organism>
<keyword evidence="2 4" id="KW-0863">Zinc-finger</keyword>
<dbReference type="Proteomes" id="UP000332933">
    <property type="component" value="Unassembled WGS sequence"/>
</dbReference>
<feature type="domain" description="FYVE-type" evidence="5">
    <location>
        <begin position="260"/>
        <end position="314"/>
    </location>
</feature>
<dbReference type="InterPro" id="IPR011011">
    <property type="entry name" value="Znf_FYVE_PHD"/>
</dbReference>
<dbReference type="SUPFAM" id="SSF55961">
    <property type="entry name" value="Bet v1-like"/>
    <property type="match status" value="1"/>
</dbReference>